<dbReference type="InterPro" id="IPR057666">
    <property type="entry name" value="DrpA_SLOG"/>
</dbReference>
<sequence length="384" mass="39957">MSGPERTAGTSSTSGTVGRRALAGVRGDRAARLAWARLVEPADAEVARLVATVGAEEALHSVGRDTILGARLEARLPELDVDRDLAIARSLGARLVVPQDAEWPTRLDDLAAPPLCLWVLGEGRLDELAERSVAVVGARAATGYGLHVARELGAGLAERRFTVVSGAAYGIDGAAHEGALAVGGPTVAVVAGGVDRAYPAGHAGLLKRIREDGLVMSEVPPGSAPTKWRFLSRNRVIATLTRGTVVVEAGLRSGSRNTARLAEEHHRLVCAVPGPVSSAVSAGCHELIRSGAQLVTDAAEVAESVGQVGELAPRKQGATEPGDDLAPHHRVVLAALPHRAPIAVAELARRTGLSVIEVRGALGALDVAELALQQGEGWRRVKRR</sequence>
<dbReference type="PANTHER" id="PTHR43022:SF1">
    <property type="entry name" value="PROTEIN SMF"/>
    <property type="match status" value="1"/>
</dbReference>
<dbReference type="RefSeq" id="WP_091780850.1">
    <property type="nucleotide sequence ID" value="NZ_LT629711.1"/>
</dbReference>
<dbReference type="NCBIfam" id="TIGR00732">
    <property type="entry name" value="dprA"/>
    <property type="match status" value="1"/>
</dbReference>
<dbReference type="Gene3D" id="1.10.10.10">
    <property type="entry name" value="Winged helix-like DNA-binding domain superfamily/Winged helix DNA-binding domain"/>
    <property type="match status" value="1"/>
</dbReference>
<dbReference type="InterPro" id="IPR041614">
    <property type="entry name" value="DprA_WH"/>
</dbReference>
<dbReference type="STRING" id="443156.SAMN04489867_0428"/>
<feature type="region of interest" description="Disordered" evidence="2">
    <location>
        <begin position="1"/>
        <end position="20"/>
    </location>
</feature>
<organism evidence="5 6">
    <name type="scientific">Pedococcus dokdonensis</name>
    <dbReference type="NCBI Taxonomy" id="443156"/>
    <lineage>
        <taxon>Bacteria</taxon>
        <taxon>Bacillati</taxon>
        <taxon>Actinomycetota</taxon>
        <taxon>Actinomycetes</taxon>
        <taxon>Micrococcales</taxon>
        <taxon>Intrasporangiaceae</taxon>
        <taxon>Pedococcus</taxon>
    </lineage>
</organism>
<dbReference type="Pfam" id="PF02481">
    <property type="entry name" value="DNA_processg_A"/>
    <property type="match status" value="1"/>
</dbReference>
<evidence type="ECO:0000313" key="5">
    <source>
        <dbReference type="EMBL" id="SDO72845.1"/>
    </source>
</evidence>
<proteinExistence type="inferred from homology"/>
<dbReference type="EMBL" id="LT629711">
    <property type="protein sequence ID" value="SDO72845.1"/>
    <property type="molecule type" value="Genomic_DNA"/>
</dbReference>
<name>A0A1H0LXI1_9MICO</name>
<evidence type="ECO:0000313" key="6">
    <source>
        <dbReference type="Proteomes" id="UP000199077"/>
    </source>
</evidence>
<dbReference type="SUPFAM" id="SSF102405">
    <property type="entry name" value="MCP/YpsA-like"/>
    <property type="match status" value="1"/>
</dbReference>
<protein>
    <submittedName>
        <fullName evidence="5">DNA protecting protein DprA</fullName>
    </submittedName>
</protein>
<keyword evidence="6" id="KW-1185">Reference proteome</keyword>
<dbReference type="Gene3D" id="3.40.50.450">
    <property type="match status" value="1"/>
</dbReference>
<reference evidence="6" key="1">
    <citation type="submission" date="2016-10" db="EMBL/GenBank/DDBJ databases">
        <authorList>
            <person name="Varghese N."/>
            <person name="Submissions S."/>
        </authorList>
    </citation>
    <scope>NUCLEOTIDE SEQUENCE [LARGE SCALE GENOMIC DNA]</scope>
    <source>
        <strain evidence="6">DSM 22329</strain>
    </source>
</reference>
<dbReference type="PANTHER" id="PTHR43022">
    <property type="entry name" value="PROTEIN SMF"/>
    <property type="match status" value="1"/>
</dbReference>
<evidence type="ECO:0000259" key="4">
    <source>
        <dbReference type="Pfam" id="PF17782"/>
    </source>
</evidence>
<accession>A0A1H0LXI1</accession>
<feature type="domain" description="Smf/DprA SLOG" evidence="3">
    <location>
        <begin position="95"/>
        <end position="305"/>
    </location>
</feature>
<dbReference type="AlphaFoldDB" id="A0A1H0LXI1"/>
<dbReference type="OrthoDB" id="9785707at2"/>
<gene>
    <name evidence="5" type="ORF">SAMN04489867_0428</name>
</gene>
<dbReference type="Pfam" id="PF17782">
    <property type="entry name" value="WHD_DprA"/>
    <property type="match status" value="1"/>
</dbReference>
<comment type="similarity">
    <text evidence="1">Belongs to the DprA/Smf family.</text>
</comment>
<evidence type="ECO:0000256" key="2">
    <source>
        <dbReference type="SAM" id="MobiDB-lite"/>
    </source>
</evidence>
<evidence type="ECO:0000256" key="1">
    <source>
        <dbReference type="ARBA" id="ARBA00006525"/>
    </source>
</evidence>
<dbReference type="InterPro" id="IPR003488">
    <property type="entry name" value="DprA"/>
</dbReference>
<dbReference type="InterPro" id="IPR036388">
    <property type="entry name" value="WH-like_DNA-bd_sf"/>
</dbReference>
<feature type="domain" description="DprA winged helix" evidence="4">
    <location>
        <begin position="318"/>
        <end position="374"/>
    </location>
</feature>
<evidence type="ECO:0000259" key="3">
    <source>
        <dbReference type="Pfam" id="PF02481"/>
    </source>
</evidence>
<dbReference type="Proteomes" id="UP000199077">
    <property type="component" value="Chromosome I"/>
</dbReference>
<dbReference type="GO" id="GO:0009294">
    <property type="term" value="P:DNA-mediated transformation"/>
    <property type="evidence" value="ECO:0007669"/>
    <property type="project" value="InterPro"/>
</dbReference>